<dbReference type="Pfam" id="PF07070">
    <property type="entry name" value="Spo0M"/>
    <property type="match status" value="1"/>
</dbReference>
<proteinExistence type="predicted"/>
<keyword evidence="2" id="KW-1185">Reference proteome</keyword>
<dbReference type="Gene3D" id="2.60.40.640">
    <property type="match status" value="1"/>
</dbReference>
<dbReference type="EMBL" id="JAGSOT010000005">
    <property type="protein sequence ID" value="MBR7794972.1"/>
    <property type="molecule type" value="Genomic_DNA"/>
</dbReference>
<dbReference type="InterPro" id="IPR009776">
    <property type="entry name" value="Spore_0_M"/>
</dbReference>
<dbReference type="PANTHER" id="PTHR40053">
    <property type="entry name" value="SPORULATION-CONTROL PROTEIN SPO0M"/>
    <property type="match status" value="1"/>
</dbReference>
<dbReference type="Proteomes" id="UP000675284">
    <property type="component" value="Unassembled WGS sequence"/>
</dbReference>
<organism evidence="1 2">
    <name type="scientific">Virgibacillus salarius</name>
    <dbReference type="NCBI Taxonomy" id="447199"/>
    <lineage>
        <taxon>Bacteria</taxon>
        <taxon>Bacillati</taxon>
        <taxon>Bacillota</taxon>
        <taxon>Bacilli</taxon>
        <taxon>Bacillales</taxon>
        <taxon>Bacillaceae</taxon>
        <taxon>Virgibacillus</taxon>
    </lineage>
</organism>
<evidence type="ECO:0000313" key="2">
    <source>
        <dbReference type="Proteomes" id="UP000675284"/>
    </source>
</evidence>
<gene>
    <name evidence="1" type="ORF">KCX74_02815</name>
</gene>
<evidence type="ECO:0000313" key="1">
    <source>
        <dbReference type="EMBL" id="MBR7794972.1"/>
    </source>
</evidence>
<dbReference type="RefSeq" id="WP_121604068.1">
    <property type="nucleotide sequence ID" value="NZ_JAGSOT010000005.1"/>
</dbReference>
<protein>
    <submittedName>
        <fullName evidence="1">Sporulation protein</fullName>
    </submittedName>
</protein>
<name>A0A941IA26_9BACI</name>
<comment type="caution">
    <text evidence="1">The sequence shown here is derived from an EMBL/GenBank/DDBJ whole genome shotgun (WGS) entry which is preliminary data.</text>
</comment>
<sequence>MFKKLLNSVGIGSAKIDTKLSKTEFVPGEALEGVLEIEGGNNEQEIDAIYLKLMGSYTYEYGEEDKEAESSVLLQKYELGNHFTIEPNESKTIPFHFELPADIPATLGKTKVWIETGLDIKKAIDPSDRDYIKVYPHPLVDAFLRAANSLGFKLKEVTCENAPRQLRKRLPIMQEYEFKAYQGKFRGKLDEIEAIFFVSESDVEVILEIDRKARGVGGFLSEVLEMDESRVGLRYGPDDIDNLSDDLEEIINQHS</sequence>
<accession>A0A941IA26</accession>
<dbReference type="InterPro" id="IPR014752">
    <property type="entry name" value="Arrestin-like_C"/>
</dbReference>
<dbReference type="PANTHER" id="PTHR40053:SF1">
    <property type="entry name" value="SPORULATION-CONTROL PROTEIN SPO0M"/>
    <property type="match status" value="1"/>
</dbReference>
<reference evidence="1" key="1">
    <citation type="submission" date="2021-04" db="EMBL/GenBank/DDBJ databases">
        <title>Isolation and polyphasic classification of algal microorganism.</title>
        <authorList>
            <person name="Wang S."/>
        </authorList>
    </citation>
    <scope>NUCLEOTIDE SEQUENCE</scope>
    <source>
        <strain evidence="1">720a</strain>
    </source>
</reference>
<dbReference type="AlphaFoldDB" id="A0A941IA26"/>